<evidence type="ECO:0000256" key="4">
    <source>
        <dbReference type="ARBA" id="ARBA00022679"/>
    </source>
</evidence>
<comment type="function">
    <text evidence="6">Aminotransferase that catalyzes the conversion of aromatic amino acids and 2-oxoglutarate into corresponding aromatic oxo acids and L-glutamate.</text>
</comment>
<dbReference type="EC" id="2.6.1.57" evidence="6"/>
<comment type="caution">
    <text evidence="8">The sequence shown here is derived from an EMBL/GenBank/DDBJ whole genome shotgun (WGS) entry which is preliminary data.</text>
</comment>
<dbReference type="InterPro" id="IPR015422">
    <property type="entry name" value="PyrdxlP-dep_Trfase_small"/>
</dbReference>
<accession>A0A7X6HEJ0</accession>
<dbReference type="Gene3D" id="3.90.1150.10">
    <property type="entry name" value="Aspartate Aminotransferase, domain 1"/>
    <property type="match status" value="1"/>
</dbReference>
<dbReference type="InterPro" id="IPR024892">
    <property type="entry name" value="ArAT"/>
</dbReference>
<dbReference type="GO" id="GO:0004400">
    <property type="term" value="F:histidinol-phosphate transaminase activity"/>
    <property type="evidence" value="ECO:0007669"/>
    <property type="project" value="InterPro"/>
</dbReference>
<sequence>MTSTQHPANDAAVPAADGTLGEHAAGENTAEIPPRTVLGRLPKYAAGKPPVAVEGLQAYKLSSNENPLPPIPAVLAAVHGRTDIMRYPDPLCTALRTELASFLDVPAEDIVTGAGSLGALTQILQTFAGQREDGTEDEVIYPWRSFEAYPIVVGLSGARSVQVPNRPDGTHDLEAMAAAVTDRTRVILLCTPNNPTGPALTGAQVEGFLAKVPRDVVVVIDEAYTEFVRDPEVVDGISMYRKHPNVVVLRTFSKAHGLAGLRVGYSVSRPAITQYLRVAATPFAVSSLAEQAAITSLRHYDQVLERVQSLVDERERVVAGLRELGWEFPETQGNFVWLPLGARAEEFAEFAGRQALSVRAFAGEGVRVSIGEVEANSRFLELCAAYVQARTAS</sequence>
<dbReference type="AlphaFoldDB" id="A0A7X6HEJ0"/>
<evidence type="ECO:0000256" key="6">
    <source>
        <dbReference type="HAMAP-Rule" id="MF_01513"/>
    </source>
</evidence>
<evidence type="ECO:0000256" key="2">
    <source>
        <dbReference type="ARBA" id="ARBA00011738"/>
    </source>
</evidence>
<keyword evidence="5 6" id="KW-0663">Pyridoxal phosphate</keyword>
<dbReference type="CDD" id="cd00609">
    <property type="entry name" value="AAT_like"/>
    <property type="match status" value="1"/>
</dbReference>
<dbReference type="RefSeq" id="WP_168487372.1">
    <property type="nucleotide sequence ID" value="NZ_JAAZSQ010000014.1"/>
</dbReference>
<feature type="modified residue" description="N6-(pyridoxal phosphate)lysine" evidence="6">
    <location>
        <position position="254"/>
    </location>
</feature>
<evidence type="ECO:0000259" key="7">
    <source>
        <dbReference type="Pfam" id="PF00155"/>
    </source>
</evidence>
<evidence type="ECO:0000313" key="8">
    <source>
        <dbReference type="EMBL" id="NKX55678.1"/>
    </source>
</evidence>
<dbReference type="PANTHER" id="PTHR43643">
    <property type="entry name" value="HISTIDINOL-PHOSPHATE AMINOTRANSFERASE 2"/>
    <property type="match status" value="1"/>
</dbReference>
<dbReference type="InterPro" id="IPR005861">
    <property type="entry name" value="HisP_aminotrans"/>
</dbReference>
<reference evidence="8 9" key="1">
    <citation type="submission" date="2020-04" db="EMBL/GenBank/DDBJ databases">
        <title>Arthrobacter sp. nov.</title>
        <authorList>
            <person name="Liu S."/>
        </authorList>
    </citation>
    <scope>NUCLEOTIDE SEQUENCE [LARGE SCALE GENOMIC DNA]</scope>
    <source>
        <strain evidence="8 9">E918</strain>
    </source>
</reference>
<proteinExistence type="inferred from homology"/>
<evidence type="ECO:0000256" key="3">
    <source>
        <dbReference type="ARBA" id="ARBA00022576"/>
    </source>
</evidence>
<dbReference type="InterPro" id="IPR015424">
    <property type="entry name" value="PyrdxlP-dep_Trfase"/>
</dbReference>
<evidence type="ECO:0000313" key="9">
    <source>
        <dbReference type="Proteomes" id="UP000544090"/>
    </source>
</evidence>
<dbReference type="PANTHER" id="PTHR43643:SF3">
    <property type="entry name" value="HISTIDINOL-PHOSPHATE AMINOTRANSFERASE"/>
    <property type="match status" value="1"/>
</dbReference>
<dbReference type="HAMAP" id="MF_01023">
    <property type="entry name" value="HisC_aminotrans_2"/>
    <property type="match status" value="1"/>
</dbReference>
<dbReference type="InterPro" id="IPR015421">
    <property type="entry name" value="PyrdxlP-dep_Trfase_major"/>
</dbReference>
<dbReference type="HAMAP" id="MF_01513">
    <property type="entry name" value="Phe_aminotrans_2"/>
    <property type="match status" value="1"/>
</dbReference>
<dbReference type="EMBL" id="JAAZSQ010000014">
    <property type="protein sequence ID" value="NKX55678.1"/>
    <property type="molecule type" value="Genomic_DNA"/>
</dbReference>
<dbReference type="Pfam" id="PF00155">
    <property type="entry name" value="Aminotran_1_2"/>
    <property type="match status" value="1"/>
</dbReference>
<dbReference type="GO" id="GO:0030170">
    <property type="term" value="F:pyridoxal phosphate binding"/>
    <property type="evidence" value="ECO:0007669"/>
    <property type="project" value="UniProtKB-UniRule"/>
</dbReference>
<keyword evidence="9" id="KW-1185">Reference proteome</keyword>
<comment type="catalytic activity">
    <reaction evidence="6">
        <text>an aromatic L-alpha-amino acid + 2-oxoglutarate = an aromatic oxo-acid + L-glutamate</text>
        <dbReference type="Rhea" id="RHEA:17533"/>
        <dbReference type="ChEBI" id="CHEBI:16810"/>
        <dbReference type="ChEBI" id="CHEBI:29985"/>
        <dbReference type="ChEBI" id="CHEBI:73309"/>
        <dbReference type="ChEBI" id="CHEBI:84824"/>
        <dbReference type="EC" id="2.6.1.57"/>
    </reaction>
</comment>
<dbReference type="Gene3D" id="3.40.640.10">
    <property type="entry name" value="Type I PLP-dependent aspartate aminotransferase-like (Major domain)"/>
    <property type="match status" value="1"/>
</dbReference>
<dbReference type="SUPFAM" id="SSF53383">
    <property type="entry name" value="PLP-dependent transferases"/>
    <property type="match status" value="1"/>
</dbReference>
<keyword evidence="4 6" id="KW-0808">Transferase</keyword>
<dbReference type="GO" id="GO:0000105">
    <property type="term" value="P:L-histidine biosynthetic process"/>
    <property type="evidence" value="ECO:0007669"/>
    <property type="project" value="InterPro"/>
</dbReference>
<gene>
    <name evidence="6" type="primary">pat</name>
    <name evidence="8" type="ORF">HGG74_14260</name>
</gene>
<dbReference type="NCBIfam" id="NF002878">
    <property type="entry name" value="PRK03321.1"/>
    <property type="match status" value="1"/>
</dbReference>
<feature type="domain" description="Aminotransferase class I/classII large" evidence="7">
    <location>
        <begin position="60"/>
        <end position="349"/>
    </location>
</feature>
<evidence type="ECO:0000256" key="5">
    <source>
        <dbReference type="ARBA" id="ARBA00022898"/>
    </source>
</evidence>
<comment type="cofactor">
    <cofactor evidence="1 6">
        <name>pyridoxal 5'-phosphate</name>
        <dbReference type="ChEBI" id="CHEBI:597326"/>
    </cofactor>
</comment>
<dbReference type="InterPro" id="IPR004839">
    <property type="entry name" value="Aminotransferase_I/II_large"/>
</dbReference>
<name>A0A7X6HEJ0_9MICC</name>
<keyword evidence="3 6" id="KW-0032">Aminotransferase</keyword>
<protein>
    <recommendedName>
        <fullName evidence="6">Aromatic amino acid aminotransferase</fullName>
        <shortName evidence="6">ArAT</shortName>
        <ecNumber evidence="6">2.6.1.57</ecNumber>
    </recommendedName>
</protein>
<dbReference type="Proteomes" id="UP000544090">
    <property type="component" value="Unassembled WGS sequence"/>
</dbReference>
<dbReference type="GO" id="GO:0008793">
    <property type="term" value="F:aromatic-amino-acid transaminase activity"/>
    <property type="evidence" value="ECO:0007669"/>
    <property type="project" value="UniProtKB-UniRule"/>
</dbReference>
<evidence type="ECO:0000256" key="1">
    <source>
        <dbReference type="ARBA" id="ARBA00001933"/>
    </source>
</evidence>
<comment type="similarity">
    <text evidence="6">Belongs to the class-II pyridoxal-phosphate-dependent aminotransferase family.</text>
</comment>
<comment type="subunit">
    <text evidence="2 6">Homodimer.</text>
</comment>
<dbReference type="InterPro" id="IPR050106">
    <property type="entry name" value="HistidinolP_aminotransfase"/>
</dbReference>
<organism evidence="8 9">
    <name type="scientific">Arthrobacter mobilis</name>
    <dbReference type="NCBI Taxonomy" id="2724944"/>
    <lineage>
        <taxon>Bacteria</taxon>
        <taxon>Bacillati</taxon>
        <taxon>Actinomycetota</taxon>
        <taxon>Actinomycetes</taxon>
        <taxon>Micrococcales</taxon>
        <taxon>Micrococcaceae</taxon>
        <taxon>Arthrobacter</taxon>
    </lineage>
</organism>